<evidence type="ECO:0008006" key="6">
    <source>
        <dbReference type="Google" id="ProtNLM"/>
    </source>
</evidence>
<dbReference type="RefSeq" id="WP_136580965.1">
    <property type="nucleotide sequence ID" value="NZ_STFF01000017.1"/>
</dbReference>
<dbReference type="SUPFAM" id="SSF48452">
    <property type="entry name" value="TPR-like"/>
    <property type="match status" value="1"/>
</dbReference>
<accession>A0A4S8H6G9</accession>
<proteinExistence type="predicted"/>
<comment type="caution">
    <text evidence="4">The sequence shown here is derived from an EMBL/GenBank/DDBJ whole genome shotgun (WGS) entry which is preliminary data.</text>
</comment>
<dbReference type="AlphaFoldDB" id="A0A4S8H6G9"/>
<organism evidence="4 5">
    <name type="scientific">Niastella caeni</name>
    <dbReference type="NCBI Taxonomy" id="2569763"/>
    <lineage>
        <taxon>Bacteria</taxon>
        <taxon>Pseudomonadati</taxon>
        <taxon>Bacteroidota</taxon>
        <taxon>Chitinophagia</taxon>
        <taxon>Chitinophagales</taxon>
        <taxon>Chitinophagaceae</taxon>
        <taxon>Niastella</taxon>
    </lineage>
</organism>
<feature type="signal peptide" evidence="3">
    <location>
        <begin position="1"/>
        <end position="26"/>
    </location>
</feature>
<keyword evidence="5" id="KW-1185">Reference proteome</keyword>
<evidence type="ECO:0000256" key="3">
    <source>
        <dbReference type="SAM" id="SignalP"/>
    </source>
</evidence>
<reference evidence="4 5" key="1">
    <citation type="submission" date="2019-04" db="EMBL/GenBank/DDBJ databases">
        <title>Niastella caeni sp. nov., isolated from activated sludge.</title>
        <authorList>
            <person name="Sheng M."/>
        </authorList>
    </citation>
    <scope>NUCLEOTIDE SEQUENCE [LARGE SCALE GENOMIC DNA]</scope>
    <source>
        <strain evidence="4 5">HX-2-15</strain>
    </source>
</reference>
<dbReference type="Proteomes" id="UP000306918">
    <property type="component" value="Unassembled WGS sequence"/>
</dbReference>
<name>A0A4S8H6G9_9BACT</name>
<evidence type="ECO:0000256" key="2">
    <source>
        <dbReference type="SAM" id="Phobius"/>
    </source>
</evidence>
<feature type="chain" id="PRO_5020966162" description="Tetratricopeptide repeat protein" evidence="3">
    <location>
        <begin position="27"/>
        <end position="584"/>
    </location>
</feature>
<dbReference type="GO" id="GO:0006355">
    <property type="term" value="P:regulation of DNA-templated transcription"/>
    <property type="evidence" value="ECO:0007669"/>
    <property type="project" value="InterPro"/>
</dbReference>
<dbReference type="InterPro" id="IPR011990">
    <property type="entry name" value="TPR-like_helical_dom_sf"/>
</dbReference>
<feature type="transmembrane region" description="Helical" evidence="2">
    <location>
        <begin position="406"/>
        <end position="423"/>
    </location>
</feature>
<keyword evidence="1" id="KW-0175">Coiled coil</keyword>
<gene>
    <name evidence="4" type="ORF">FAM09_30495</name>
</gene>
<dbReference type="EMBL" id="STFF01000017">
    <property type="protein sequence ID" value="THU30233.1"/>
    <property type="molecule type" value="Genomic_DNA"/>
</dbReference>
<dbReference type="InterPro" id="IPR019734">
    <property type="entry name" value="TPR_rpt"/>
</dbReference>
<evidence type="ECO:0000313" key="4">
    <source>
        <dbReference type="EMBL" id="THU30233.1"/>
    </source>
</evidence>
<dbReference type="GO" id="GO:0003677">
    <property type="term" value="F:DNA binding"/>
    <property type="evidence" value="ECO:0007669"/>
    <property type="project" value="InterPro"/>
</dbReference>
<protein>
    <recommendedName>
        <fullName evidence="6">Tetratricopeptide repeat protein</fullName>
    </recommendedName>
</protein>
<dbReference type="Gene3D" id="1.25.40.10">
    <property type="entry name" value="Tetratricopeptide repeat domain"/>
    <property type="match status" value="2"/>
</dbReference>
<keyword evidence="3" id="KW-0732">Signal</keyword>
<dbReference type="SMART" id="SM00028">
    <property type="entry name" value="TPR"/>
    <property type="match status" value="3"/>
</dbReference>
<dbReference type="SUPFAM" id="SSF46894">
    <property type="entry name" value="C-terminal effector domain of the bipartite response regulators"/>
    <property type="match status" value="1"/>
</dbReference>
<dbReference type="OrthoDB" id="920116at2"/>
<dbReference type="SUPFAM" id="SSF81901">
    <property type="entry name" value="HCP-like"/>
    <property type="match status" value="1"/>
</dbReference>
<feature type="coiled-coil region" evidence="1">
    <location>
        <begin position="376"/>
        <end position="403"/>
    </location>
</feature>
<keyword evidence="2" id="KW-0472">Membrane</keyword>
<sequence>MMRLNKTPYLLLILFVFLQQNVPAFSQNKSLPLEKWVKILDADDDTLNKNFTEIVEILQKTDTTIVFRTLNELEKKGAREGPYFQVRIKHLRAIMLWKIRDKAAKDSIIQLMKPALQQAYAINDDHLIANVSWWYGETMFFCNQIELSSMYCLNAVEILDKKGITAESNKYQFLGELYYLTRDLDKGIYYIRRSIKNEKDTSRDARVNTMSRWNTIALCWRKIGNYDSAFHYFDIAMQMAEALNSEVWKGIISGNKGYVYFLQKKYDIAKPLLEYDYRASIQHDEIANAAHALQMIARLNLMQGKKDSALLQVKESLRMLQQQPHPLPYYLQDVYYATADVYRVLGNNDSFYHYTQLYNNLHDSIERAVANSRLEIARLRLDNQSNISEIRDLQKEKDAQTRERNYIIAAIVFAAIVGLLILNRQRLKSRFQRQLAFQHKVAAENELTAAKEQLEMFTQSIIEKTMVIEQLEQQIATKPFTDEQQQLASELSRQTILTEEDWEKFKTLFEKIYPGFFLKLKEMVPDITVAEQRMAALIRLHLNTKQMASMLGISTDSVYKIRQRLRKRLQLDDELATETFLTKI</sequence>
<keyword evidence="2" id="KW-1133">Transmembrane helix</keyword>
<evidence type="ECO:0000256" key="1">
    <source>
        <dbReference type="SAM" id="Coils"/>
    </source>
</evidence>
<dbReference type="InterPro" id="IPR016032">
    <property type="entry name" value="Sig_transdc_resp-reg_C-effctor"/>
</dbReference>
<evidence type="ECO:0000313" key="5">
    <source>
        <dbReference type="Proteomes" id="UP000306918"/>
    </source>
</evidence>
<keyword evidence="2" id="KW-0812">Transmembrane</keyword>